<comment type="pathway">
    <text evidence="1">Cell wall biogenesis; cell wall polysaccharide biosynthesis.</text>
</comment>
<keyword evidence="4 6" id="KW-0808">Transferase</keyword>
<evidence type="ECO:0000256" key="1">
    <source>
        <dbReference type="ARBA" id="ARBA00004776"/>
    </source>
</evidence>
<feature type="transmembrane region" description="Helical" evidence="5">
    <location>
        <begin position="523"/>
        <end position="542"/>
    </location>
</feature>
<feature type="transmembrane region" description="Helical" evidence="5">
    <location>
        <begin position="714"/>
        <end position="733"/>
    </location>
</feature>
<dbReference type="GO" id="GO:0016757">
    <property type="term" value="F:glycosyltransferase activity"/>
    <property type="evidence" value="ECO:0007669"/>
    <property type="project" value="UniProtKB-KW"/>
</dbReference>
<organism evidence="6 7">
    <name type="scientific">Ornithinicoccus hortensis</name>
    <dbReference type="NCBI Taxonomy" id="82346"/>
    <lineage>
        <taxon>Bacteria</taxon>
        <taxon>Bacillati</taxon>
        <taxon>Actinomycetota</taxon>
        <taxon>Actinomycetes</taxon>
        <taxon>Micrococcales</taxon>
        <taxon>Intrasporangiaceae</taxon>
        <taxon>Ornithinicoccus</taxon>
    </lineage>
</organism>
<dbReference type="PANTHER" id="PTHR43179">
    <property type="entry name" value="RHAMNOSYLTRANSFERASE WBBL"/>
    <property type="match status" value="1"/>
</dbReference>
<feature type="transmembrane region" description="Helical" evidence="5">
    <location>
        <begin position="554"/>
        <end position="585"/>
    </location>
</feature>
<accession>A0A542YQW4</accession>
<dbReference type="Pfam" id="PF13641">
    <property type="entry name" value="Glyco_tranf_2_3"/>
    <property type="match status" value="1"/>
</dbReference>
<dbReference type="Gene3D" id="3.90.550.10">
    <property type="entry name" value="Spore Coat Polysaccharide Biosynthesis Protein SpsA, Chain A"/>
    <property type="match status" value="1"/>
</dbReference>
<keyword evidence="7" id="KW-1185">Reference proteome</keyword>
<feature type="transmembrane region" description="Helical" evidence="5">
    <location>
        <begin position="467"/>
        <end position="489"/>
    </location>
</feature>
<feature type="transmembrane region" description="Helical" evidence="5">
    <location>
        <begin position="501"/>
        <end position="517"/>
    </location>
</feature>
<evidence type="ECO:0000256" key="4">
    <source>
        <dbReference type="ARBA" id="ARBA00022679"/>
    </source>
</evidence>
<evidence type="ECO:0000313" key="6">
    <source>
        <dbReference type="EMBL" id="TQL50314.1"/>
    </source>
</evidence>
<comment type="caution">
    <text evidence="6">The sequence shown here is derived from an EMBL/GenBank/DDBJ whole genome shotgun (WGS) entry which is preliminary data.</text>
</comment>
<feature type="transmembrane region" description="Helical" evidence="5">
    <location>
        <begin position="251"/>
        <end position="275"/>
    </location>
</feature>
<keyword evidence="3" id="KW-0328">Glycosyltransferase</keyword>
<evidence type="ECO:0000313" key="7">
    <source>
        <dbReference type="Proteomes" id="UP000319516"/>
    </source>
</evidence>
<feature type="transmembrane region" description="Helical" evidence="5">
    <location>
        <begin position="649"/>
        <end position="665"/>
    </location>
</feature>
<comment type="similarity">
    <text evidence="2">Belongs to the glycosyltransferase 2 family.</text>
</comment>
<sequence>MHDVTVVLLTHPGGPVVSHVLDALASQTRRPERVVITGLERDDPEVAQARDHPLVRDGARLLVRDPLDGPDEPPLQAVLADATADLDAGEGRWWWLLHDDSLPDPEALAELIDATTRSTGVGIVGPKLVQAQNPRHLVAVGQAVTRNGRPGDSVAGQLDQGQFDQRSDVLGVPVAGMLVRADLFGELGGLDPAFGDGVEGLDLSWRSHLAGHRVLVAPGAVVRQGGAGLGVVNPTRTRTRTRQMALARGSWWSMPFRAVGVVLSSLLAALGLLLVKRPSASAGELADVRGALTPWRGLGARWRFRGRTSVRRRDLATLFPTSASAWRGTSDLVQDALTPRAAGARRAGGDGESGPVDEDAQSLAAARFGYRVWSWPLVLVTLLGVVLGLTWWRGVLSGLSLSRSGVAAGDLWPVASDGGDLWESWWFTWRGPGLGSAVPHEPWLLPMAGMTRLVEWLPWVDGDGSPAAVTATWLLFAALPLSVVTAYLATRSVLRSRWQRAVAGLLWAGLPPLAAGVEEGRVGPVLAHVLLPLVVAGFLAAARRGEGTRRTAATFGTALLLGLLGMFVPGLLVLATVAGLFLFVLGPGWSRARGLVLAALPWLLLGPWLQTVWSDPRLVLGGAGATTTHPASEPWQTLLLHPGGAQSPTLWWTIPLLVLAAVGIFRRGERGRRAGVLLVGGVLSLAAALAVPLLELGTLPEGHGAAGAAVTAWPGTYLSAVGACALLAAGLSVDRVSRMSRAGRPTVAVLAGVAVVAGLGLLGSTVWSGTGPSLTVASPPHPAVVAEQASGRDALRILELTPEGPSVTYRLEGREPGLWLRDRAREVSGLTVPAAGPGEEHLAATVNALVGQPSTASTDGADGEGAGTLADLHDLGVGFVGLRADADHALVEVLDGTPGLTRLGGSEDLVLWRVAAIGEGEDLVSPARIWVRDTDGDALTTVPVSGGHARTDGAEPGTAVPAGTSLVVSEGADWPDHVTVTADGAELVADPTAWPPAYALPQGAGEITVAPVAEDSTWHLVTLAIAVLAAFLALPLGSRSRSIR</sequence>
<evidence type="ECO:0000256" key="3">
    <source>
        <dbReference type="ARBA" id="ARBA00022676"/>
    </source>
</evidence>
<proteinExistence type="inferred from homology"/>
<keyword evidence="5" id="KW-1133">Transmembrane helix</keyword>
<keyword evidence="5" id="KW-0812">Transmembrane</keyword>
<dbReference type="RefSeq" id="WP_170230614.1">
    <property type="nucleotide sequence ID" value="NZ_BAAAIK010000004.1"/>
</dbReference>
<name>A0A542YQW4_9MICO</name>
<evidence type="ECO:0000256" key="5">
    <source>
        <dbReference type="SAM" id="Phobius"/>
    </source>
</evidence>
<gene>
    <name evidence="6" type="ORF">FB467_1418</name>
</gene>
<dbReference type="InterPro" id="IPR029044">
    <property type="entry name" value="Nucleotide-diphossugar_trans"/>
</dbReference>
<feature type="transmembrane region" description="Helical" evidence="5">
    <location>
        <begin position="674"/>
        <end position="694"/>
    </location>
</feature>
<feature type="transmembrane region" description="Helical" evidence="5">
    <location>
        <begin position="372"/>
        <end position="392"/>
    </location>
</feature>
<dbReference type="PANTHER" id="PTHR43179:SF12">
    <property type="entry name" value="GALACTOFURANOSYLTRANSFERASE GLFT2"/>
    <property type="match status" value="1"/>
</dbReference>
<dbReference type="Proteomes" id="UP000319516">
    <property type="component" value="Unassembled WGS sequence"/>
</dbReference>
<dbReference type="EMBL" id="VFOP01000001">
    <property type="protein sequence ID" value="TQL50314.1"/>
    <property type="molecule type" value="Genomic_DNA"/>
</dbReference>
<feature type="transmembrane region" description="Helical" evidence="5">
    <location>
        <begin position="1018"/>
        <end position="1037"/>
    </location>
</feature>
<evidence type="ECO:0000256" key="2">
    <source>
        <dbReference type="ARBA" id="ARBA00006739"/>
    </source>
</evidence>
<reference evidence="6 7" key="1">
    <citation type="submission" date="2019-06" db="EMBL/GenBank/DDBJ databases">
        <title>Sequencing the genomes of 1000 actinobacteria strains.</title>
        <authorList>
            <person name="Klenk H.-P."/>
        </authorList>
    </citation>
    <scope>NUCLEOTIDE SEQUENCE [LARGE SCALE GENOMIC DNA]</scope>
    <source>
        <strain evidence="6 7">DSM 12335</strain>
    </source>
</reference>
<dbReference type="AlphaFoldDB" id="A0A542YQW4"/>
<protein>
    <submittedName>
        <fullName evidence="6">GT2 family glycosyltransferase</fullName>
    </submittedName>
</protein>
<dbReference type="SUPFAM" id="SSF53448">
    <property type="entry name" value="Nucleotide-diphospho-sugar transferases"/>
    <property type="match status" value="1"/>
</dbReference>
<keyword evidence="5" id="KW-0472">Membrane</keyword>
<feature type="transmembrane region" description="Helical" evidence="5">
    <location>
        <begin position="745"/>
        <end position="767"/>
    </location>
</feature>